<dbReference type="Gene3D" id="2.130.10.10">
    <property type="entry name" value="YVTN repeat-like/Quinoprotein amine dehydrogenase"/>
    <property type="match status" value="2"/>
</dbReference>
<dbReference type="AlphaFoldDB" id="A0AAE1IA52"/>
<keyword evidence="5" id="KW-1185">Reference proteome</keyword>
<evidence type="ECO:0000256" key="2">
    <source>
        <dbReference type="PROSITE-ProRule" id="PRU00221"/>
    </source>
</evidence>
<reference evidence="4" key="1">
    <citation type="submission" date="2023-11" db="EMBL/GenBank/DDBJ databases">
        <title>The genome sequences of three competitors of mushroom-forming fungi.</title>
        <authorList>
            <person name="Beijen E."/>
            <person name="Ohm R.A."/>
        </authorList>
    </citation>
    <scope>NUCLEOTIDE SEQUENCE</scope>
    <source>
        <strain evidence="4">CBS 100526</strain>
    </source>
</reference>
<dbReference type="GeneID" id="87921705"/>
<dbReference type="InterPro" id="IPR027417">
    <property type="entry name" value="P-loop_NTPase"/>
</dbReference>
<gene>
    <name evidence="4" type="ORF">Triagg1_7101</name>
</gene>
<sequence length="888" mass="100727">MDNSRNFSGNTLGSNATINQGNITQITVHTSMVSISPTIRHWLTDGTDTSNADKSFLPEISKTDPFYDKQRILTLKGPLLWDSFSWILRHEQFDEWRHAKESGVLWIKGDPGKGKTMLLCGIIEDLEQNPQSENLSYFFCQAADYRINTGTAVVGGLIKSLLKRHPRLLSRVRESYEDKLKDQLDGANALVILCDIFETITNDPGLTDVICIVDALDECIQDCRLLLNLIIKTSGHVKWLLSSRNEKDMEKMLDQVPQKLILELKQNAERISTSIDAYIRHHIHEIEALKGDEQLQARALDILESKSQGTFLWVALVVEQLHKTDHWDVENVLEEVPKDLESLYGLILDQTEKLGKNGQEVCQVLLSIVATAKRPLHLGELLIFINSHWKDSRHFKTTYELRDVRDMAKTCGSILSIRDNTVYFIHQSAKDYVVGNAAHRIFPILHQHHKMFEASLDAMSNVLKYDIYGLEDPAKHIDDIPLKDVDSDPLAAGTINPRDALQKLKDLIESYHGSGSIESEISQTLQLQREREIQSLRQFTDDAYRFVENSKESVAYWPLQLYFSAMAFEQGSCGIRTTFQRTVHEKFGPSPILANVQQGQSNLRVRSAFNVPEDPFAYIETIHVSQSMISSPDSWLVVRMNANGSILELRFWRVDSGTLEHTFKISWGSKIAFIPNSNEFISASQDGIIKMWNLDKRCCVGEQYLHFKCPRPGPQFGSIQVTSITTLDPLRERVIALSPKGELVASWHRKSSDGPGLIKIWDAKTTCCGSSFESGEAPSMHAAFSPNIQLLAVSYDDGVRVHSVKTGAIVQYLRYLDNRTREEETRGTWNGFNPGASRLEHVWFSPNSEVLVAMVSKRELHLWDTHTWKLLHYIEENALPKFLSLLGL</sequence>
<dbReference type="InterPro" id="IPR036322">
    <property type="entry name" value="WD40_repeat_dom_sf"/>
</dbReference>
<dbReference type="Gene3D" id="3.40.50.300">
    <property type="entry name" value="P-loop containing nucleotide triphosphate hydrolases"/>
    <property type="match status" value="1"/>
</dbReference>
<dbReference type="SMART" id="SM00320">
    <property type="entry name" value="WD40"/>
    <property type="match status" value="3"/>
</dbReference>
<dbReference type="PROSITE" id="PS50082">
    <property type="entry name" value="WD_REPEATS_2"/>
    <property type="match status" value="1"/>
</dbReference>
<dbReference type="RefSeq" id="XP_062753923.1">
    <property type="nucleotide sequence ID" value="XM_062901800.1"/>
</dbReference>
<feature type="repeat" description="WD" evidence="2">
    <location>
        <begin position="671"/>
        <end position="695"/>
    </location>
</feature>
<accession>A0AAE1IA52</accession>
<dbReference type="SUPFAM" id="SSF52540">
    <property type="entry name" value="P-loop containing nucleoside triphosphate hydrolases"/>
    <property type="match status" value="1"/>
</dbReference>
<dbReference type="SUPFAM" id="SSF50978">
    <property type="entry name" value="WD40 repeat-like"/>
    <property type="match status" value="1"/>
</dbReference>
<dbReference type="InterPro" id="IPR007111">
    <property type="entry name" value="NACHT_NTPase"/>
</dbReference>
<comment type="caution">
    <text evidence="4">The sequence shown here is derived from an EMBL/GenBank/DDBJ whole genome shotgun (WGS) entry which is preliminary data.</text>
</comment>
<evidence type="ECO:0000259" key="3">
    <source>
        <dbReference type="PROSITE" id="PS50837"/>
    </source>
</evidence>
<evidence type="ECO:0000313" key="4">
    <source>
        <dbReference type="EMBL" id="KAK4068741.1"/>
    </source>
</evidence>
<dbReference type="InterPro" id="IPR001680">
    <property type="entry name" value="WD40_rpt"/>
</dbReference>
<dbReference type="Proteomes" id="UP001273209">
    <property type="component" value="Unassembled WGS sequence"/>
</dbReference>
<dbReference type="InterPro" id="IPR056884">
    <property type="entry name" value="NPHP3-like_N"/>
</dbReference>
<dbReference type="InterPro" id="IPR015943">
    <property type="entry name" value="WD40/YVTN_repeat-like_dom_sf"/>
</dbReference>
<evidence type="ECO:0000256" key="1">
    <source>
        <dbReference type="ARBA" id="ARBA00022737"/>
    </source>
</evidence>
<proteinExistence type="predicted"/>
<dbReference type="PROSITE" id="PS50837">
    <property type="entry name" value="NACHT"/>
    <property type="match status" value="1"/>
</dbReference>
<protein>
    <recommendedName>
        <fullName evidence="3">NACHT domain-containing protein</fullName>
    </recommendedName>
</protein>
<keyword evidence="2" id="KW-0853">WD repeat</keyword>
<keyword evidence="1" id="KW-0677">Repeat</keyword>
<organism evidence="4 5">
    <name type="scientific">Trichoderma aggressivum f. europaeum</name>
    <dbReference type="NCBI Taxonomy" id="173218"/>
    <lineage>
        <taxon>Eukaryota</taxon>
        <taxon>Fungi</taxon>
        <taxon>Dikarya</taxon>
        <taxon>Ascomycota</taxon>
        <taxon>Pezizomycotina</taxon>
        <taxon>Sordariomycetes</taxon>
        <taxon>Hypocreomycetidae</taxon>
        <taxon>Hypocreales</taxon>
        <taxon>Hypocreaceae</taxon>
        <taxon>Trichoderma</taxon>
    </lineage>
</organism>
<dbReference type="Pfam" id="PF24883">
    <property type="entry name" value="NPHP3_N"/>
    <property type="match status" value="1"/>
</dbReference>
<dbReference type="EMBL" id="JAWRVG010000030">
    <property type="protein sequence ID" value="KAK4068741.1"/>
    <property type="molecule type" value="Genomic_DNA"/>
</dbReference>
<name>A0AAE1IA52_9HYPO</name>
<evidence type="ECO:0000313" key="5">
    <source>
        <dbReference type="Proteomes" id="UP001273209"/>
    </source>
</evidence>
<dbReference type="PANTHER" id="PTHR10039">
    <property type="entry name" value="AMELOGENIN"/>
    <property type="match status" value="1"/>
</dbReference>
<feature type="domain" description="NACHT" evidence="3">
    <location>
        <begin position="103"/>
        <end position="244"/>
    </location>
</feature>